<organism evidence="7 8">
    <name type="scientific">Bordetella genomosp. 8</name>
    <dbReference type="NCBI Taxonomy" id="1416806"/>
    <lineage>
        <taxon>Bacteria</taxon>
        <taxon>Pseudomonadati</taxon>
        <taxon>Pseudomonadota</taxon>
        <taxon>Betaproteobacteria</taxon>
        <taxon>Burkholderiales</taxon>
        <taxon>Alcaligenaceae</taxon>
        <taxon>Bordetella</taxon>
    </lineage>
</organism>
<feature type="domain" description="D-isomer specific 2-hydroxyacid dehydrogenase NAD-binding" evidence="6">
    <location>
        <begin position="117"/>
        <end position="287"/>
    </location>
</feature>
<evidence type="ECO:0000313" key="8">
    <source>
        <dbReference type="Proteomes" id="UP000194151"/>
    </source>
</evidence>
<dbReference type="CDD" id="cd12167">
    <property type="entry name" value="2-Hacid_dh_8"/>
    <property type="match status" value="1"/>
</dbReference>
<evidence type="ECO:0000256" key="1">
    <source>
        <dbReference type="ARBA" id="ARBA00005854"/>
    </source>
</evidence>
<accession>A0A1W6YR64</accession>
<dbReference type="Proteomes" id="UP000194151">
    <property type="component" value="Chromosome"/>
</dbReference>
<dbReference type="InterPro" id="IPR029753">
    <property type="entry name" value="D-isomer_DH_CS"/>
</dbReference>
<dbReference type="PANTHER" id="PTHR42789">
    <property type="entry name" value="D-ISOMER SPECIFIC 2-HYDROXYACID DEHYDROGENASE FAMILY PROTEIN (AFU_ORTHOLOGUE AFUA_6G10090)"/>
    <property type="match status" value="1"/>
</dbReference>
<dbReference type="Pfam" id="PF02826">
    <property type="entry name" value="2-Hacid_dh_C"/>
    <property type="match status" value="1"/>
</dbReference>
<dbReference type="EMBL" id="CP021108">
    <property type="protein sequence ID" value="ARP83580.1"/>
    <property type="molecule type" value="Genomic_DNA"/>
</dbReference>
<dbReference type="PROSITE" id="PS00671">
    <property type="entry name" value="D_2_HYDROXYACID_DH_3"/>
    <property type="match status" value="1"/>
</dbReference>
<gene>
    <name evidence="7" type="ORF">CAL12_24055</name>
</gene>
<dbReference type="RefSeq" id="WP_086066910.1">
    <property type="nucleotide sequence ID" value="NZ_CP021108.1"/>
</dbReference>
<dbReference type="AlphaFoldDB" id="A0A1W6YR64"/>
<evidence type="ECO:0000256" key="4">
    <source>
        <dbReference type="RuleBase" id="RU003719"/>
    </source>
</evidence>
<dbReference type="OrthoDB" id="117809at2"/>
<evidence type="ECO:0000256" key="3">
    <source>
        <dbReference type="ARBA" id="ARBA00023027"/>
    </source>
</evidence>
<dbReference type="Pfam" id="PF00389">
    <property type="entry name" value="2-Hacid_dh"/>
    <property type="match status" value="1"/>
</dbReference>
<keyword evidence="8" id="KW-1185">Reference proteome</keyword>
<dbReference type="Gene3D" id="3.40.50.720">
    <property type="entry name" value="NAD(P)-binding Rossmann-like Domain"/>
    <property type="match status" value="2"/>
</dbReference>
<dbReference type="STRING" id="1416806.CAL12_24055"/>
<reference evidence="7 8" key="1">
    <citation type="submission" date="2017-05" db="EMBL/GenBank/DDBJ databases">
        <title>Complete and WGS of Bordetella genogroups.</title>
        <authorList>
            <person name="Spilker T."/>
            <person name="LiPuma J."/>
        </authorList>
    </citation>
    <scope>NUCLEOTIDE SEQUENCE [LARGE SCALE GENOMIC DNA]</scope>
    <source>
        <strain evidence="7 8">AU19157</strain>
    </source>
</reference>
<evidence type="ECO:0000259" key="5">
    <source>
        <dbReference type="Pfam" id="PF00389"/>
    </source>
</evidence>
<dbReference type="InterPro" id="IPR050857">
    <property type="entry name" value="D-2-hydroxyacid_DH"/>
</dbReference>
<evidence type="ECO:0000259" key="6">
    <source>
        <dbReference type="Pfam" id="PF02826"/>
    </source>
</evidence>
<evidence type="ECO:0000256" key="2">
    <source>
        <dbReference type="ARBA" id="ARBA00023002"/>
    </source>
</evidence>
<comment type="similarity">
    <text evidence="1 4">Belongs to the D-isomer specific 2-hydroxyacid dehydrogenase family.</text>
</comment>
<evidence type="ECO:0000313" key="7">
    <source>
        <dbReference type="EMBL" id="ARP83580.1"/>
    </source>
</evidence>
<name>A0A1W6YR64_9BORD</name>
<dbReference type="KEGG" id="bgv:CAL12_24055"/>
<keyword evidence="3" id="KW-0520">NAD</keyword>
<dbReference type="SUPFAM" id="SSF52283">
    <property type="entry name" value="Formate/glycerate dehydrogenase catalytic domain-like"/>
    <property type="match status" value="1"/>
</dbReference>
<proteinExistence type="inferred from homology"/>
<dbReference type="SUPFAM" id="SSF51735">
    <property type="entry name" value="NAD(P)-binding Rossmann-fold domains"/>
    <property type="match status" value="1"/>
</dbReference>
<dbReference type="InterPro" id="IPR006140">
    <property type="entry name" value="D-isomer_DH_NAD-bd"/>
</dbReference>
<protein>
    <submittedName>
        <fullName evidence="7">Hydroxyacid dehydrogenase</fullName>
    </submittedName>
</protein>
<dbReference type="InterPro" id="IPR006139">
    <property type="entry name" value="D-isomer_2_OHA_DH_cat_dom"/>
</dbReference>
<dbReference type="PANTHER" id="PTHR42789:SF1">
    <property type="entry name" value="D-ISOMER SPECIFIC 2-HYDROXYACID DEHYDROGENASE FAMILY PROTEIN (AFU_ORTHOLOGUE AFUA_6G10090)"/>
    <property type="match status" value="1"/>
</dbReference>
<feature type="domain" description="D-isomer specific 2-hydroxyacid dehydrogenase catalytic" evidence="5">
    <location>
        <begin position="32"/>
        <end position="319"/>
    </location>
</feature>
<dbReference type="GO" id="GO:0016616">
    <property type="term" value="F:oxidoreductase activity, acting on the CH-OH group of donors, NAD or NADP as acceptor"/>
    <property type="evidence" value="ECO:0007669"/>
    <property type="project" value="InterPro"/>
</dbReference>
<sequence length="337" mass="35594">MTPTILLTHSPHALENYYGDRALRGLRELGDVRLNPGADPTTPEALIHLAQGCHIIVSSRLAAAPAAVFDALPDLVAFCRVAVDIRNIDVDAASRNGVLVTRATPGFDASVAEWVVGAMIDASRHISRAASAYWTGQPAPVVMGRELRGATVGIIGHGHIGSYLARITQALGMQVLVQDPQAQTLAAGMRQVDLDTLLAASDYVVCLAPALPETANLMGRAAYARMKPDAIFINASRGELVDEEALRDALDRGVIAGCALDVGRAQDQMPSPWLAAHPRVIATPHVGGLTPQAAEHQAMDTVEQVRAIVTGAEPPHAVNAAHATRLRRLDRSSGTGK</sequence>
<keyword evidence="2 4" id="KW-0560">Oxidoreductase</keyword>
<dbReference type="InterPro" id="IPR036291">
    <property type="entry name" value="NAD(P)-bd_dom_sf"/>
</dbReference>
<dbReference type="GO" id="GO:0051287">
    <property type="term" value="F:NAD binding"/>
    <property type="evidence" value="ECO:0007669"/>
    <property type="project" value="InterPro"/>
</dbReference>